<dbReference type="Gene3D" id="3.30.540.10">
    <property type="entry name" value="Fructose-1,6-Bisphosphatase, subunit A, domain 1"/>
    <property type="match status" value="1"/>
</dbReference>
<name>A0AAE1QFZ7_9EUCA</name>
<feature type="binding site" evidence="8">
    <location>
        <position position="93"/>
    </location>
    <ligand>
        <name>Mg(2+)</name>
        <dbReference type="ChEBI" id="CHEBI:18420"/>
        <label>2</label>
    </ligand>
</feature>
<evidence type="ECO:0000256" key="6">
    <source>
        <dbReference type="ARBA" id="ARBA00022801"/>
    </source>
</evidence>
<dbReference type="PRINTS" id="PR00378">
    <property type="entry name" value="LIIMPHPHTASE"/>
</dbReference>
<evidence type="ECO:0000256" key="1">
    <source>
        <dbReference type="ARBA" id="ARBA00001033"/>
    </source>
</evidence>
<dbReference type="InterPro" id="IPR000760">
    <property type="entry name" value="Inositol_monophosphatase-like"/>
</dbReference>
<comment type="catalytic activity">
    <reaction evidence="1 9">
        <text>a myo-inositol phosphate + H2O = myo-inositol + phosphate</text>
        <dbReference type="Rhea" id="RHEA:24056"/>
        <dbReference type="ChEBI" id="CHEBI:15377"/>
        <dbReference type="ChEBI" id="CHEBI:17268"/>
        <dbReference type="ChEBI" id="CHEBI:43474"/>
        <dbReference type="ChEBI" id="CHEBI:84139"/>
        <dbReference type="EC" id="3.1.3.25"/>
    </reaction>
</comment>
<dbReference type="GO" id="GO:0006020">
    <property type="term" value="P:inositol metabolic process"/>
    <property type="evidence" value="ECO:0007669"/>
    <property type="project" value="TreeGrafter"/>
</dbReference>
<feature type="binding site" evidence="8">
    <location>
        <position position="94"/>
    </location>
    <ligand>
        <name>Mg(2+)</name>
        <dbReference type="ChEBI" id="CHEBI:18420"/>
        <label>1</label>
        <note>catalytic</note>
    </ligand>
</feature>
<evidence type="ECO:0000313" key="10">
    <source>
        <dbReference type="EMBL" id="KAK4325570.1"/>
    </source>
</evidence>
<dbReference type="PROSITE" id="PS00630">
    <property type="entry name" value="IMP_2"/>
    <property type="match status" value="2"/>
</dbReference>
<dbReference type="GO" id="GO:0008934">
    <property type="term" value="F:inositol monophosphate 1-phosphatase activity"/>
    <property type="evidence" value="ECO:0007669"/>
    <property type="project" value="InterPro"/>
</dbReference>
<gene>
    <name evidence="10" type="ORF">Pmani_003855</name>
</gene>
<dbReference type="InterPro" id="IPR020583">
    <property type="entry name" value="Inositol_monoP_metal-BS"/>
</dbReference>
<dbReference type="InterPro" id="IPR020550">
    <property type="entry name" value="Inositol_monophosphatase_CS"/>
</dbReference>
<dbReference type="PANTHER" id="PTHR20854:SF4">
    <property type="entry name" value="INOSITOL-1-MONOPHOSPHATASE-RELATED"/>
    <property type="match status" value="1"/>
</dbReference>
<evidence type="ECO:0000256" key="3">
    <source>
        <dbReference type="ARBA" id="ARBA00005152"/>
    </source>
</evidence>
<feature type="binding site" evidence="8">
    <location>
        <position position="220"/>
    </location>
    <ligand>
        <name>Mg(2+)</name>
        <dbReference type="ChEBI" id="CHEBI:18420"/>
        <label>2</label>
    </ligand>
</feature>
<keyword evidence="6 9" id="KW-0378">Hydrolase</keyword>
<dbReference type="PROSITE" id="PS00629">
    <property type="entry name" value="IMP_1"/>
    <property type="match status" value="1"/>
</dbReference>
<evidence type="ECO:0000256" key="7">
    <source>
        <dbReference type="ARBA" id="ARBA00022842"/>
    </source>
</evidence>
<dbReference type="GO" id="GO:0007165">
    <property type="term" value="P:signal transduction"/>
    <property type="evidence" value="ECO:0007669"/>
    <property type="project" value="TreeGrafter"/>
</dbReference>
<dbReference type="SUPFAM" id="SSF56655">
    <property type="entry name" value="Carbohydrate phosphatase"/>
    <property type="match status" value="3"/>
</dbReference>
<dbReference type="PANTHER" id="PTHR20854">
    <property type="entry name" value="INOSITOL MONOPHOSPHATASE"/>
    <property type="match status" value="1"/>
</dbReference>
<dbReference type="EMBL" id="JAWZYT010000274">
    <property type="protein sequence ID" value="KAK4325570.1"/>
    <property type="molecule type" value="Genomic_DNA"/>
</dbReference>
<evidence type="ECO:0000256" key="4">
    <source>
        <dbReference type="ARBA" id="ARBA00009759"/>
    </source>
</evidence>
<dbReference type="Proteomes" id="UP001292094">
    <property type="component" value="Unassembled WGS sequence"/>
</dbReference>
<keyword evidence="5 8" id="KW-0479">Metal-binding</keyword>
<dbReference type="FunFam" id="3.30.540.10:FF:000004">
    <property type="entry name" value="Inositol-1-monophosphatase"/>
    <property type="match status" value="1"/>
</dbReference>
<protein>
    <recommendedName>
        <fullName evidence="9">Inositol-1-monophosphatase</fullName>
        <ecNumber evidence="9">3.1.3.25</ecNumber>
    </recommendedName>
</protein>
<dbReference type="InterPro" id="IPR033942">
    <property type="entry name" value="IMPase"/>
</dbReference>
<proteinExistence type="inferred from homology"/>
<evidence type="ECO:0000256" key="8">
    <source>
        <dbReference type="PIRSR" id="PIRSR600760-2"/>
    </source>
</evidence>
<comment type="pathway">
    <text evidence="3 9">Polyol metabolism; myo-inositol biosynthesis; myo-inositol from D-glucose 6-phosphate: step 2/2.</text>
</comment>
<dbReference type="AlphaFoldDB" id="A0AAE1QFZ7"/>
<feature type="binding site" evidence="8">
    <location>
        <position position="91"/>
    </location>
    <ligand>
        <name>Mg(2+)</name>
        <dbReference type="ChEBI" id="CHEBI:18420"/>
        <label>1</label>
        <note>catalytic</note>
    </ligand>
</feature>
<comment type="caution">
    <text evidence="10">The sequence shown here is derived from an EMBL/GenBank/DDBJ whole genome shotgun (WGS) entry which is preliminary data.</text>
</comment>
<evidence type="ECO:0000313" key="11">
    <source>
        <dbReference type="Proteomes" id="UP001292094"/>
    </source>
</evidence>
<dbReference type="EC" id="3.1.3.25" evidence="9"/>
<dbReference type="Pfam" id="PF00459">
    <property type="entry name" value="Inositol_P"/>
    <property type="match status" value="2"/>
</dbReference>
<accession>A0AAE1QFZ7</accession>
<evidence type="ECO:0000256" key="5">
    <source>
        <dbReference type="ARBA" id="ARBA00022723"/>
    </source>
</evidence>
<dbReference type="InterPro" id="IPR020552">
    <property type="entry name" value="Inositol_monoPase_Li-sen"/>
</dbReference>
<reference evidence="10" key="1">
    <citation type="submission" date="2023-11" db="EMBL/GenBank/DDBJ databases">
        <title>Genome assemblies of two species of porcelain crab, Petrolisthes cinctipes and Petrolisthes manimaculis (Anomura: Porcellanidae).</title>
        <authorList>
            <person name="Angst P."/>
        </authorList>
    </citation>
    <scope>NUCLEOTIDE SEQUENCE</scope>
    <source>
        <strain evidence="10">PB745_02</strain>
        <tissue evidence="10">Gill</tissue>
    </source>
</reference>
<keyword evidence="11" id="KW-1185">Reference proteome</keyword>
<feature type="binding site" evidence="8">
    <location>
        <position position="71"/>
    </location>
    <ligand>
        <name>Mg(2+)</name>
        <dbReference type="ChEBI" id="CHEBI:18420"/>
        <label>1</label>
        <note>catalytic</note>
    </ligand>
</feature>
<dbReference type="CDD" id="cd01639">
    <property type="entry name" value="IMPase"/>
    <property type="match status" value="1"/>
</dbReference>
<keyword evidence="7 8" id="KW-0460">Magnesium</keyword>
<dbReference type="GO" id="GO:0046872">
    <property type="term" value="F:metal ion binding"/>
    <property type="evidence" value="ECO:0007669"/>
    <property type="project" value="UniProtKB-KW"/>
</dbReference>
<evidence type="ECO:0000256" key="2">
    <source>
        <dbReference type="ARBA" id="ARBA00001946"/>
    </source>
</evidence>
<comment type="similarity">
    <text evidence="4 9">Belongs to the inositol monophosphatase superfamily.</text>
</comment>
<evidence type="ECO:0000256" key="9">
    <source>
        <dbReference type="RuleBase" id="RU364068"/>
    </source>
</evidence>
<dbReference type="PRINTS" id="PR00377">
    <property type="entry name" value="IMPHPHTASES"/>
</dbReference>
<comment type="cofactor">
    <cofactor evidence="2 8 9">
        <name>Mg(2+)</name>
        <dbReference type="ChEBI" id="CHEBI:18420"/>
    </cofactor>
</comment>
<dbReference type="GO" id="GO:0046854">
    <property type="term" value="P:phosphatidylinositol phosphate biosynthetic process"/>
    <property type="evidence" value="ECO:0007669"/>
    <property type="project" value="InterPro"/>
</dbReference>
<dbReference type="Gene3D" id="3.40.190.80">
    <property type="match status" value="3"/>
</dbReference>
<organism evidence="10 11">
    <name type="scientific">Petrolisthes manimaculis</name>
    <dbReference type="NCBI Taxonomy" id="1843537"/>
    <lineage>
        <taxon>Eukaryota</taxon>
        <taxon>Metazoa</taxon>
        <taxon>Ecdysozoa</taxon>
        <taxon>Arthropoda</taxon>
        <taxon>Crustacea</taxon>
        <taxon>Multicrustacea</taxon>
        <taxon>Malacostraca</taxon>
        <taxon>Eumalacostraca</taxon>
        <taxon>Eucarida</taxon>
        <taxon>Decapoda</taxon>
        <taxon>Pleocyemata</taxon>
        <taxon>Anomura</taxon>
        <taxon>Galatheoidea</taxon>
        <taxon>Porcellanidae</taxon>
        <taxon>Petrolisthes</taxon>
    </lineage>
</organism>
<sequence>MTTQPKQEWFTVALNLVKEAGKVVRAAINKKKNIEIKSSAVDLVTESDKAVEKMLITGLSETFPDHKFIGEESVAGGEKCVLTSEPTWIIDPIDGTMNFVHSFPYTCISVGLWVDKKAEIGIVYNPILEQMFTATKGEGAYLNGERIHTSGQTELNQALVFAEMGTSHDPVKVDTVLTNLTTLMTKVHGIRGQGSAALNMVGVAAGWGDGYYHMGLHCWDMAAGALVVREAGGCVFDSQGCVRDAGSAALSLAAVAAGWGEAFFHFTLGPWDMAAGYLIVKEAGGVMVSSEVPFITTLPDDVAGRIRAMGSCALNICQLATGGVDICYEYGVHAWDMAAASLLVTEAGGVVVDTEGGEFDLMRRRVLCAATPELAAKIAPLLKQYQPEPDGVCN</sequence>